<accession>A0A9W8MH29</accession>
<proteinExistence type="predicted"/>
<dbReference type="EMBL" id="JANBPK010000806">
    <property type="protein sequence ID" value="KAJ2931715.1"/>
    <property type="molecule type" value="Genomic_DNA"/>
</dbReference>
<comment type="caution">
    <text evidence="1">The sequence shown here is derived from an EMBL/GenBank/DDBJ whole genome shotgun (WGS) entry which is preliminary data.</text>
</comment>
<evidence type="ECO:0000313" key="1">
    <source>
        <dbReference type="EMBL" id="KAJ2931715.1"/>
    </source>
</evidence>
<gene>
    <name evidence="1" type="ORF">H1R20_g5504</name>
</gene>
<feature type="non-terminal residue" evidence="1">
    <location>
        <position position="1"/>
    </location>
</feature>
<sequence length="250" mass="28479">MITQKGHDIAEELRVKAEDFFPYATLDLVEKTLKNLHSKLTKKNWNDAYPILEGLTVFIGLFGDWTQCDDGHLVTLTIKTYGALAVAVLRGLKKDNKLDQASYPSLESLLHGIVDLAETLDKDDADYAMVARGIARRLFKDKTDADFALEQKQREEWLETITDEEDRNELTPIIQDMAKENGAEPWYMEGDVCSEDKKISSLSLTPIWKEYKSHLAGVPEGPMKGPSWDIRNWSDADKRSFQLNFMDSDM</sequence>
<evidence type="ECO:0000313" key="2">
    <source>
        <dbReference type="Proteomes" id="UP001140091"/>
    </source>
</evidence>
<dbReference type="OrthoDB" id="10037289at2759"/>
<reference evidence="1" key="1">
    <citation type="submission" date="2022-06" db="EMBL/GenBank/DDBJ databases">
        <title>Genome Sequence of Candolleomyces eurysporus.</title>
        <authorList>
            <person name="Buettner E."/>
        </authorList>
    </citation>
    <scope>NUCLEOTIDE SEQUENCE</scope>
    <source>
        <strain evidence="1">VTCC 930004</strain>
    </source>
</reference>
<keyword evidence="2" id="KW-1185">Reference proteome</keyword>
<dbReference type="AlphaFoldDB" id="A0A9W8MH29"/>
<protein>
    <submittedName>
        <fullName evidence="1">Uncharacterized protein</fullName>
    </submittedName>
</protein>
<name>A0A9W8MH29_9AGAR</name>
<organism evidence="1 2">
    <name type="scientific">Candolleomyces eurysporus</name>
    <dbReference type="NCBI Taxonomy" id="2828524"/>
    <lineage>
        <taxon>Eukaryota</taxon>
        <taxon>Fungi</taxon>
        <taxon>Dikarya</taxon>
        <taxon>Basidiomycota</taxon>
        <taxon>Agaricomycotina</taxon>
        <taxon>Agaricomycetes</taxon>
        <taxon>Agaricomycetidae</taxon>
        <taxon>Agaricales</taxon>
        <taxon>Agaricineae</taxon>
        <taxon>Psathyrellaceae</taxon>
        <taxon>Candolleomyces</taxon>
    </lineage>
</organism>
<dbReference type="Proteomes" id="UP001140091">
    <property type="component" value="Unassembled WGS sequence"/>
</dbReference>